<gene>
    <name evidence="2" type="ORF">C4520_00635</name>
</gene>
<proteinExistence type="predicted"/>
<organism evidence="2 3">
    <name type="scientific">Abyssobacteria bacterium (strain SURF_5)</name>
    <dbReference type="NCBI Taxonomy" id="2093360"/>
    <lineage>
        <taxon>Bacteria</taxon>
        <taxon>Pseudomonadati</taxon>
        <taxon>Candidatus Hydrogenedentota</taxon>
        <taxon>Candidatus Abyssobacteria</taxon>
    </lineage>
</organism>
<dbReference type="AlphaFoldDB" id="A0A3A4P5J8"/>
<protein>
    <submittedName>
        <fullName evidence="2">CoA-binding protein</fullName>
    </submittedName>
</protein>
<dbReference type="InterPro" id="IPR036291">
    <property type="entry name" value="NAD(P)-bd_dom_sf"/>
</dbReference>
<evidence type="ECO:0000313" key="2">
    <source>
        <dbReference type="EMBL" id="RJP26419.1"/>
    </source>
</evidence>
<comment type="caution">
    <text evidence="2">The sequence shown here is derived from an EMBL/GenBank/DDBJ whole genome shotgun (WGS) entry which is preliminary data.</text>
</comment>
<dbReference type="SMART" id="SM00881">
    <property type="entry name" value="CoA_binding"/>
    <property type="match status" value="1"/>
</dbReference>
<dbReference type="InterPro" id="IPR003781">
    <property type="entry name" value="CoA-bd"/>
</dbReference>
<dbReference type="SUPFAM" id="SSF51735">
    <property type="entry name" value="NAD(P)-binding Rossmann-fold domains"/>
    <property type="match status" value="1"/>
</dbReference>
<dbReference type="Pfam" id="PF13380">
    <property type="entry name" value="CoA_binding_2"/>
    <property type="match status" value="1"/>
</dbReference>
<sequence length="145" mass="16133">MPSNYENFWTATSYAIIGHSAKMDFPKITYNALKKSGKKVFPIDPGAPSIDGDNAYSDLASLPERVEAVVIEVPKEETRNWVAQAADAGIRNVWIHMDCETPEALELAREKGLNVCYGSCAVMYVIPGLSFHSIHKWINKLLGKY</sequence>
<accession>A0A3A4P5J8</accession>
<dbReference type="Gene3D" id="3.40.50.720">
    <property type="entry name" value="NAD(P)-binding Rossmann-like Domain"/>
    <property type="match status" value="1"/>
</dbReference>
<dbReference type="PANTHER" id="PTHR33303:SF2">
    <property type="entry name" value="COA-BINDING DOMAIN-CONTAINING PROTEIN"/>
    <property type="match status" value="1"/>
</dbReference>
<name>A0A3A4P5J8_ABYX5</name>
<dbReference type="PANTHER" id="PTHR33303">
    <property type="entry name" value="CYTOPLASMIC PROTEIN-RELATED"/>
    <property type="match status" value="1"/>
</dbReference>
<feature type="domain" description="CoA-binding" evidence="1">
    <location>
        <begin position="8"/>
        <end position="96"/>
    </location>
</feature>
<dbReference type="EMBL" id="QZKU01000008">
    <property type="protein sequence ID" value="RJP26419.1"/>
    <property type="molecule type" value="Genomic_DNA"/>
</dbReference>
<evidence type="ECO:0000313" key="3">
    <source>
        <dbReference type="Proteomes" id="UP000265882"/>
    </source>
</evidence>
<reference evidence="2 3" key="1">
    <citation type="journal article" date="2017" name="ISME J.">
        <title>Energy and carbon metabolisms in a deep terrestrial subsurface fluid microbial community.</title>
        <authorList>
            <person name="Momper L."/>
            <person name="Jungbluth S.P."/>
            <person name="Lee M.D."/>
            <person name="Amend J.P."/>
        </authorList>
    </citation>
    <scope>NUCLEOTIDE SEQUENCE [LARGE SCALE GENOMIC DNA]</scope>
    <source>
        <strain evidence="2">SURF_5</strain>
    </source>
</reference>
<dbReference type="Proteomes" id="UP000265882">
    <property type="component" value="Unassembled WGS sequence"/>
</dbReference>
<evidence type="ECO:0000259" key="1">
    <source>
        <dbReference type="SMART" id="SM00881"/>
    </source>
</evidence>